<dbReference type="EMBL" id="GBRH01188740">
    <property type="protein sequence ID" value="JAE09156.1"/>
    <property type="molecule type" value="Transcribed_RNA"/>
</dbReference>
<reference evidence="2" key="1">
    <citation type="submission" date="2014-09" db="EMBL/GenBank/DDBJ databases">
        <authorList>
            <person name="Magalhaes I.L.F."/>
            <person name="Oliveira U."/>
            <person name="Santos F.R."/>
            <person name="Vidigal T.H.D.A."/>
            <person name="Brescovit A.D."/>
            <person name="Santos A.J."/>
        </authorList>
    </citation>
    <scope>NUCLEOTIDE SEQUENCE</scope>
    <source>
        <tissue evidence="2">Shoot tissue taken approximately 20 cm above the soil surface</tissue>
    </source>
</reference>
<evidence type="ECO:0000256" key="1">
    <source>
        <dbReference type="SAM" id="MobiDB-lite"/>
    </source>
</evidence>
<evidence type="ECO:0000313" key="2">
    <source>
        <dbReference type="EMBL" id="JAE09156.1"/>
    </source>
</evidence>
<reference evidence="2" key="2">
    <citation type="journal article" date="2015" name="Data Brief">
        <title>Shoot transcriptome of the giant reed, Arundo donax.</title>
        <authorList>
            <person name="Barrero R.A."/>
            <person name="Guerrero F.D."/>
            <person name="Moolhuijzen P."/>
            <person name="Goolsby J.A."/>
            <person name="Tidwell J."/>
            <person name="Bellgard S.E."/>
            <person name="Bellgard M.I."/>
        </authorList>
    </citation>
    <scope>NUCLEOTIDE SEQUENCE</scope>
    <source>
        <tissue evidence="2">Shoot tissue taken approximately 20 cm above the soil surface</tissue>
    </source>
</reference>
<name>A0A0A9FGD5_ARUDO</name>
<organism evidence="2">
    <name type="scientific">Arundo donax</name>
    <name type="common">Giant reed</name>
    <name type="synonym">Donax arundinaceus</name>
    <dbReference type="NCBI Taxonomy" id="35708"/>
    <lineage>
        <taxon>Eukaryota</taxon>
        <taxon>Viridiplantae</taxon>
        <taxon>Streptophyta</taxon>
        <taxon>Embryophyta</taxon>
        <taxon>Tracheophyta</taxon>
        <taxon>Spermatophyta</taxon>
        <taxon>Magnoliopsida</taxon>
        <taxon>Liliopsida</taxon>
        <taxon>Poales</taxon>
        <taxon>Poaceae</taxon>
        <taxon>PACMAD clade</taxon>
        <taxon>Arundinoideae</taxon>
        <taxon>Arundineae</taxon>
        <taxon>Arundo</taxon>
    </lineage>
</organism>
<feature type="compositionally biased region" description="Low complexity" evidence="1">
    <location>
        <begin position="1"/>
        <end position="20"/>
    </location>
</feature>
<accession>A0A0A9FGD5</accession>
<protein>
    <submittedName>
        <fullName evidence="2">Uncharacterized protein</fullName>
    </submittedName>
</protein>
<feature type="region of interest" description="Disordered" evidence="1">
    <location>
        <begin position="1"/>
        <end position="41"/>
    </location>
</feature>
<dbReference type="AlphaFoldDB" id="A0A0A9FGD5"/>
<sequence length="41" mass="4108">MAPAEGALREQQQQQGGRELCMPAGRGGEVADEPVAAGPSG</sequence>
<proteinExistence type="predicted"/>